<organism evidence="3 4">
    <name type="scientific">Ovis ammon polii</name>
    <dbReference type="NCBI Taxonomy" id="230172"/>
    <lineage>
        <taxon>Eukaryota</taxon>
        <taxon>Metazoa</taxon>
        <taxon>Chordata</taxon>
        <taxon>Craniata</taxon>
        <taxon>Vertebrata</taxon>
        <taxon>Euteleostomi</taxon>
        <taxon>Mammalia</taxon>
        <taxon>Eutheria</taxon>
        <taxon>Laurasiatheria</taxon>
        <taxon>Artiodactyla</taxon>
        <taxon>Ruminantia</taxon>
        <taxon>Pecora</taxon>
        <taxon>Bovidae</taxon>
        <taxon>Caprinae</taxon>
        <taxon>Ovis</taxon>
    </lineage>
</organism>
<dbReference type="AlphaFoldDB" id="A0AAD4Y9X5"/>
<name>A0AAD4Y9X5_OVIAM</name>
<dbReference type="Gene3D" id="3.30.70.2280">
    <property type="match status" value="1"/>
</dbReference>
<dbReference type="EMBL" id="JAKZEL010000010">
    <property type="protein sequence ID" value="KAI4539547.1"/>
    <property type="molecule type" value="Genomic_DNA"/>
</dbReference>
<gene>
    <name evidence="3" type="ORF">MG293_009942</name>
</gene>
<feature type="region of interest" description="Disordered" evidence="1">
    <location>
        <begin position="122"/>
        <end position="153"/>
    </location>
</feature>
<evidence type="ECO:0000259" key="2">
    <source>
        <dbReference type="Pfam" id="PF08152"/>
    </source>
</evidence>
<feature type="domain" description="GUCT" evidence="2">
    <location>
        <begin position="176"/>
        <end position="245"/>
    </location>
</feature>
<evidence type="ECO:0000313" key="3">
    <source>
        <dbReference type="EMBL" id="KAI4539547.1"/>
    </source>
</evidence>
<dbReference type="SUPFAM" id="SSF52540">
    <property type="entry name" value="P-loop containing nucleoside triphosphate hydrolases"/>
    <property type="match status" value="1"/>
</dbReference>
<protein>
    <recommendedName>
        <fullName evidence="2">GUCT domain-containing protein</fullName>
    </recommendedName>
</protein>
<sequence>MQKTAITVEHLAIKCHWTQRATVIGDSVFQGRTIVFCEMKKEAQEVSQNVAVRQDAQLLHRDNPQKQREITRKDFRKAQRRYQLAKMEQKVGIPFKRMGVRSATEIMKASCKDAFRLLDSEPPAATGHFEQSADEPERGAGSPERPASSPGPLLRCHVGGPALLEQLKCRLCDRDLQCLIEMPNISSAWKEPEELLSEDIDGKVKGMVVLKGKQGVCLDIPATPVTEIQEEWHDSRCWQFSVATEQSEQEGPGEGYHNFQGQL</sequence>
<evidence type="ECO:0000256" key="1">
    <source>
        <dbReference type="SAM" id="MobiDB-lite"/>
    </source>
</evidence>
<accession>A0AAD4Y9X5</accession>
<dbReference type="SUPFAM" id="SSF54928">
    <property type="entry name" value="RNA-binding domain, RBD"/>
    <property type="match status" value="1"/>
</dbReference>
<dbReference type="GO" id="GO:0003723">
    <property type="term" value="F:RNA binding"/>
    <property type="evidence" value="ECO:0007669"/>
    <property type="project" value="UniProtKB-KW"/>
</dbReference>
<dbReference type="GO" id="GO:0016787">
    <property type="term" value="F:hydrolase activity"/>
    <property type="evidence" value="ECO:0007669"/>
    <property type="project" value="UniProtKB-KW"/>
</dbReference>
<keyword evidence="4" id="KW-1185">Reference proteome</keyword>
<dbReference type="GO" id="GO:0005524">
    <property type="term" value="F:ATP binding"/>
    <property type="evidence" value="ECO:0007669"/>
    <property type="project" value="InterPro"/>
</dbReference>
<dbReference type="InterPro" id="IPR027417">
    <property type="entry name" value="P-loop_NTPase"/>
</dbReference>
<dbReference type="Proteomes" id="UP001214576">
    <property type="component" value="Unassembled WGS sequence"/>
</dbReference>
<proteinExistence type="predicted"/>
<evidence type="ECO:0000313" key="4">
    <source>
        <dbReference type="Proteomes" id="UP001214576"/>
    </source>
</evidence>
<reference evidence="3" key="1">
    <citation type="submission" date="2022-03" db="EMBL/GenBank/DDBJ databases">
        <title>Genomic analyses of argali, domestic sheep and their hybrids provide insights into chromosomal evolution, heterosis and genetic basis of agronomic traits.</title>
        <authorList>
            <person name="Li M."/>
        </authorList>
    </citation>
    <scope>NUCLEOTIDE SEQUENCE</scope>
    <source>
        <strain evidence="3">CAU-MHL-2022a</strain>
        <tissue evidence="3">Skin</tissue>
    </source>
</reference>
<dbReference type="Gene3D" id="3.40.50.300">
    <property type="entry name" value="P-loop containing nucleotide triphosphate hydrolases"/>
    <property type="match status" value="1"/>
</dbReference>
<dbReference type="InterPro" id="IPR012562">
    <property type="entry name" value="GUCT"/>
</dbReference>
<comment type="caution">
    <text evidence="3">The sequence shown here is derived from an EMBL/GenBank/DDBJ whole genome shotgun (WGS) entry which is preliminary data.</text>
</comment>
<dbReference type="Pfam" id="PF08152">
    <property type="entry name" value="GUCT"/>
    <property type="match status" value="1"/>
</dbReference>
<dbReference type="InterPro" id="IPR035979">
    <property type="entry name" value="RBD_domain_sf"/>
</dbReference>
<dbReference type="GO" id="GO:0003724">
    <property type="term" value="F:RNA helicase activity"/>
    <property type="evidence" value="ECO:0007669"/>
    <property type="project" value="UniProtKB-EC"/>
</dbReference>